<evidence type="ECO:0000256" key="2">
    <source>
        <dbReference type="ARBA" id="ARBA00022670"/>
    </source>
</evidence>
<dbReference type="GO" id="GO:0004190">
    <property type="term" value="F:aspartic-type endopeptidase activity"/>
    <property type="evidence" value="ECO:0007669"/>
    <property type="project" value="UniProtKB-KW"/>
</dbReference>
<evidence type="ECO:0000256" key="3">
    <source>
        <dbReference type="ARBA" id="ARBA00022750"/>
    </source>
</evidence>
<evidence type="ECO:0000313" key="8">
    <source>
        <dbReference type="Proteomes" id="UP001443914"/>
    </source>
</evidence>
<evidence type="ECO:0000256" key="1">
    <source>
        <dbReference type="ARBA" id="ARBA00007447"/>
    </source>
</evidence>
<evidence type="ECO:0000256" key="5">
    <source>
        <dbReference type="ARBA" id="ARBA00023180"/>
    </source>
</evidence>
<dbReference type="InterPro" id="IPR033121">
    <property type="entry name" value="PEPTIDASE_A1"/>
</dbReference>
<keyword evidence="4" id="KW-0378">Hydrolase</keyword>
<name>A0AAW1M3S8_SAPOF</name>
<dbReference type="InterPro" id="IPR032799">
    <property type="entry name" value="TAXi_C"/>
</dbReference>
<dbReference type="InterPro" id="IPR032861">
    <property type="entry name" value="TAXi_N"/>
</dbReference>
<dbReference type="Gene3D" id="2.40.70.10">
    <property type="entry name" value="Acid Proteases"/>
    <property type="match status" value="2"/>
</dbReference>
<accession>A0AAW1M3S8</accession>
<dbReference type="PROSITE" id="PS51767">
    <property type="entry name" value="PEPTIDASE_A1"/>
    <property type="match status" value="1"/>
</dbReference>
<dbReference type="CDD" id="cd05476">
    <property type="entry name" value="pepsin_A_like_plant"/>
    <property type="match status" value="1"/>
</dbReference>
<dbReference type="GO" id="GO:0005576">
    <property type="term" value="C:extracellular region"/>
    <property type="evidence" value="ECO:0007669"/>
    <property type="project" value="TreeGrafter"/>
</dbReference>
<gene>
    <name evidence="7" type="ORF">RND81_03G085700</name>
</gene>
<proteinExistence type="inferred from homology"/>
<dbReference type="PANTHER" id="PTHR47967:SF128">
    <property type="entry name" value="ASPARTIC PROTEINASE CDR1-LIKE"/>
    <property type="match status" value="1"/>
</dbReference>
<dbReference type="PANTHER" id="PTHR47967">
    <property type="entry name" value="OS07G0603500 PROTEIN-RELATED"/>
    <property type="match status" value="1"/>
</dbReference>
<reference evidence="7" key="1">
    <citation type="submission" date="2024-03" db="EMBL/GenBank/DDBJ databases">
        <title>WGS assembly of Saponaria officinalis var. Norfolk2.</title>
        <authorList>
            <person name="Jenkins J."/>
            <person name="Shu S."/>
            <person name="Grimwood J."/>
            <person name="Barry K."/>
            <person name="Goodstein D."/>
            <person name="Schmutz J."/>
            <person name="Leebens-Mack J."/>
            <person name="Osbourn A."/>
        </authorList>
    </citation>
    <scope>NUCLEOTIDE SEQUENCE [LARGE SCALE GENOMIC DNA]</scope>
    <source>
        <strain evidence="7">JIC</strain>
    </source>
</reference>
<evidence type="ECO:0000256" key="4">
    <source>
        <dbReference type="ARBA" id="ARBA00022801"/>
    </source>
</evidence>
<protein>
    <recommendedName>
        <fullName evidence="6">Peptidase A1 domain-containing protein</fullName>
    </recommendedName>
</protein>
<evidence type="ECO:0000259" key="6">
    <source>
        <dbReference type="PROSITE" id="PS51767"/>
    </source>
</evidence>
<dbReference type="AlphaFoldDB" id="A0AAW1M3S8"/>
<keyword evidence="3" id="KW-0064">Aspartyl protease</keyword>
<dbReference type="SUPFAM" id="SSF50630">
    <property type="entry name" value="Acid proteases"/>
    <property type="match status" value="1"/>
</dbReference>
<keyword evidence="2" id="KW-0645">Protease</keyword>
<feature type="domain" description="Peptidase A1" evidence="6">
    <location>
        <begin position="33"/>
        <end position="395"/>
    </location>
</feature>
<dbReference type="GO" id="GO:0006508">
    <property type="term" value="P:proteolysis"/>
    <property type="evidence" value="ECO:0007669"/>
    <property type="project" value="UniProtKB-KW"/>
</dbReference>
<dbReference type="EMBL" id="JBDFQZ010000003">
    <property type="protein sequence ID" value="KAK9741156.1"/>
    <property type="molecule type" value="Genomic_DNA"/>
</dbReference>
<dbReference type="InterPro" id="IPR051708">
    <property type="entry name" value="Plant_Aspart_Prot_A1"/>
</dbReference>
<dbReference type="InterPro" id="IPR034161">
    <property type="entry name" value="Pepsin-like_plant"/>
</dbReference>
<dbReference type="Pfam" id="PF14543">
    <property type="entry name" value="TAXi_N"/>
    <property type="match status" value="1"/>
</dbReference>
<dbReference type="Proteomes" id="UP001443914">
    <property type="component" value="Unassembled WGS sequence"/>
</dbReference>
<dbReference type="InterPro" id="IPR021109">
    <property type="entry name" value="Peptidase_aspartic_dom_sf"/>
</dbReference>
<keyword evidence="8" id="KW-1185">Reference proteome</keyword>
<keyword evidence="5" id="KW-0325">Glycoprotein</keyword>
<organism evidence="7 8">
    <name type="scientific">Saponaria officinalis</name>
    <name type="common">Common soapwort</name>
    <name type="synonym">Lychnis saponaria</name>
    <dbReference type="NCBI Taxonomy" id="3572"/>
    <lineage>
        <taxon>Eukaryota</taxon>
        <taxon>Viridiplantae</taxon>
        <taxon>Streptophyta</taxon>
        <taxon>Embryophyta</taxon>
        <taxon>Tracheophyta</taxon>
        <taxon>Spermatophyta</taxon>
        <taxon>Magnoliopsida</taxon>
        <taxon>eudicotyledons</taxon>
        <taxon>Gunneridae</taxon>
        <taxon>Pentapetalae</taxon>
        <taxon>Caryophyllales</taxon>
        <taxon>Caryophyllaceae</taxon>
        <taxon>Caryophylleae</taxon>
        <taxon>Saponaria</taxon>
    </lineage>
</organism>
<sequence length="405" mass="46183">MSISRAYFMPRNKSLLRPNAFTVPLYEARGNYFVTTVTIGQGTTVHTPYLLLDTGESVTWVQCVGCNPCITSNLKNFDYKKSTSFRLVSLDDDICSPKLNYKGSCGYESKYRDSDSKSVGFMGRDYFRFNNTKTGFMEVFKGLAFGCGIENKGFEFTNKTGHTNPITGVHGLAPGKRSFINQLDHHIKGKFSYCIPSWTEEEFTQSTMYFGDDVKLIGGATNQVQVISMDTEVRYHLYMNGISVDGKRLSIDTSIFKLDPVSLTSGFIIDSGSPYTVLAKSAYDPFHEAILKFFRERYGWKTKPFNEDLKVCYRNKYPEDEDGFPIVIFHFLFKEQAREVDMVFNKDNMFMKFNGKGFCLMVLPTDDPGPCVLGAFQQANFNIMYDIPNNLLRFVRKRCNDDTNE</sequence>
<comment type="caution">
    <text evidence="7">The sequence shown here is derived from an EMBL/GenBank/DDBJ whole genome shotgun (WGS) entry which is preliminary data.</text>
</comment>
<comment type="similarity">
    <text evidence="1">Belongs to the peptidase A1 family.</text>
</comment>
<dbReference type="Pfam" id="PF14541">
    <property type="entry name" value="TAXi_C"/>
    <property type="match status" value="1"/>
</dbReference>
<evidence type="ECO:0000313" key="7">
    <source>
        <dbReference type="EMBL" id="KAK9741156.1"/>
    </source>
</evidence>